<organism evidence="1 2">
    <name type="scientific">Pseudoalteromonas luteoviolacea S4060-1</name>
    <dbReference type="NCBI Taxonomy" id="1365257"/>
    <lineage>
        <taxon>Bacteria</taxon>
        <taxon>Pseudomonadati</taxon>
        <taxon>Pseudomonadota</taxon>
        <taxon>Gammaproteobacteria</taxon>
        <taxon>Alteromonadales</taxon>
        <taxon>Pseudoalteromonadaceae</taxon>
        <taxon>Pseudoalteromonas</taxon>
    </lineage>
</organism>
<comment type="caution">
    <text evidence="1">The sequence shown here is derived from an EMBL/GenBank/DDBJ whole genome shotgun (WGS) entry which is preliminary data.</text>
</comment>
<evidence type="ECO:0000313" key="1">
    <source>
        <dbReference type="EMBL" id="KZN68810.1"/>
    </source>
</evidence>
<gene>
    <name evidence="1" type="ORF">N478_14195</name>
</gene>
<name>A0A162B9W0_9GAMM</name>
<dbReference type="Proteomes" id="UP000076661">
    <property type="component" value="Unassembled WGS sequence"/>
</dbReference>
<dbReference type="AlphaFoldDB" id="A0A162B9W0"/>
<dbReference type="EMBL" id="AUXX01000008">
    <property type="protein sequence ID" value="KZN68810.1"/>
    <property type="molecule type" value="Genomic_DNA"/>
</dbReference>
<protein>
    <submittedName>
        <fullName evidence="1">Uncharacterized protein</fullName>
    </submittedName>
</protein>
<reference evidence="1 2" key="1">
    <citation type="submission" date="2013-07" db="EMBL/GenBank/DDBJ databases">
        <title>Comparative Genomic and Metabolomic Analysis of Twelve Strains of Pseudoalteromonas luteoviolacea.</title>
        <authorList>
            <person name="Vynne N.G."/>
            <person name="Mansson M."/>
            <person name="Gram L."/>
        </authorList>
    </citation>
    <scope>NUCLEOTIDE SEQUENCE [LARGE SCALE GENOMIC DNA]</scope>
    <source>
        <strain evidence="1 2">S4060-1</strain>
    </source>
</reference>
<evidence type="ECO:0000313" key="2">
    <source>
        <dbReference type="Proteomes" id="UP000076661"/>
    </source>
</evidence>
<proteinExistence type="predicted"/>
<accession>A0A162B9W0</accession>
<dbReference type="PATRIC" id="fig|1365257.3.peg.1243"/>
<sequence length="112" mass="12187">MCLIAIYCSPALSATCEETNVKITSIRAVSEQFPQAPHKNTVELHHEMRDYCSLDACSTANRYRVAIDGADNHIISAAYMAFASGKPVNIFVDTNLGTRSGICVVSYLTIAQ</sequence>